<name>A0A8J9YMR6_9NEOP</name>
<dbReference type="OrthoDB" id="7354186at2759"/>
<evidence type="ECO:0000256" key="1">
    <source>
        <dbReference type="SAM" id="MobiDB-lite"/>
    </source>
</evidence>
<dbReference type="AlphaFoldDB" id="A0A8J9YMR6"/>
<gene>
    <name evidence="3" type="ORF">BINO364_LOCUS16038</name>
</gene>
<reference evidence="3" key="1">
    <citation type="submission" date="2021-12" db="EMBL/GenBank/DDBJ databases">
        <authorList>
            <person name="Martin H S."/>
        </authorList>
    </citation>
    <scope>NUCLEOTIDE SEQUENCE</scope>
</reference>
<feature type="chain" id="PRO_5035441845" evidence="2">
    <location>
        <begin position="22"/>
        <end position="293"/>
    </location>
</feature>
<evidence type="ECO:0000256" key="2">
    <source>
        <dbReference type="SAM" id="SignalP"/>
    </source>
</evidence>
<feature type="region of interest" description="Disordered" evidence="1">
    <location>
        <begin position="189"/>
        <end position="236"/>
    </location>
</feature>
<feature type="compositionally biased region" description="Basic and acidic residues" evidence="1">
    <location>
        <begin position="204"/>
        <end position="213"/>
    </location>
</feature>
<evidence type="ECO:0000313" key="3">
    <source>
        <dbReference type="EMBL" id="CAH0731131.1"/>
    </source>
</evidence>
<proteinExistence type="predicted"/>
<organism evidence="3 4">
    <name type="scientific">Brenthis ino</name>
    <name type="common">lesser marbled fritillary</name>
    <dbReference type="NCBI Taxonomy" id="405034"/>
    <lineage>
        <taxon>Eukaryota</taxon>
        <taxon>Metazoa</taxon>
        <taxon>Ecdysozoa</taxon>
        <taxon>Arthropoda</taxon>
        <taxon>Hexapoda</taxon>
        <taxon>Insecta</taxon>
        <taxon>Pterygota</taxon>
        <taxon>Neoptera</taxon>
        <taxon>Endopterygota</taxon>
        <taxon>Lepidoptera</taxon>
        <taxon>Glossata</taxon>
        <taxon>Ditrysia</taxon>
        <taxon>Papilionoidea</taxon>
        <taxon>Nymphalidae</taxon>
        <taxon>Heliconiinae</taxon>
        <taxon>Argynnini</taxon>
        <taxon>Brenthis</taxon>
    </lineage>
</organism>
<sequence>MFRHIVLAVLMFYCNSHSTKAYPRIYIKEIYDTNNRLYDNFRTELIKKGYELLQKQNELNLIGINNCLQTYIKMQNKLNCIKRFIAQNKYHERGGSKLPHGPHSNDDRIIYDDFTDISQRENPENIKNMSFSQDYLDIKDLLRSKSGSQKKKKFVFQIVNPTERHTENMPNFNNFRKFYANKIDNKNLRISSDESSESSGSEEIPQKEKRQESSESESELSNNAEVTTRKPKTKNGKLLYIQSPTHFYRPSRRRLPHFLPKRYHWDEEDIKKLHDYWFSGPQGKYWGPYKTPY</sequence>
<feature type="non-terminal residue" evidence="3">
    <location>
        <position position="293"/>
    </location>
</feature>
<dbReference type="Proteomes" id="UP000838878">
    <property type="component" value="Chromosome 9"/>
</dbReference>
<keyword evidence="4" id="KW-1185">Reference proteome</keyword>
<accession>A0A8J9YMR6</accession>
<protein>
    <submittedName>
        <fullName evidence="3">Uncharacterized protein</fullName>
    </submittedName>
</protein>
<keyword evidence="2" id="KW-0732">Signal</keyword>
<dbReference type="EMBL" id="OV170229">
    <property type="protein sequence ID" value="CAH0731131.1"/>
    <property type="molecule type" value="Genomic_DNA"/>
</dbReference>
<feature type="signal peptide" evidence="2">
    <location>
        <begin position="1"/>
        <end position="21"/>
    </location>
</feature>
<evidence type="ECO:0000313" key="4">
    <source>
        <dbReference type="Proteomes" id="UP000838878"/>
    </source>
</evidence>